<sequence length="189" mass="21055">MTDRKHLTPVSFHGDTIYTVEHEGEPYAPVRPIVENMGLAWPPQREKLRRQADRWGVTIIVTPSSGGSQETVCIPVRKVAGFLATINHNKVKNGLRAKVLAYQRECDDALWDYWTRTQKRDLPVWKGLLARAGDGTISPSQRIRLLSLAMRFARMGRAEQEAAAETYAEFCRRAGRATAQAGAGGLPQA</sequence>
<protein>
    <recommendedName>
        <fullName evidence="1">Antirepressor protein ant N-terminal domain-containing protein</fullName>
    </recommendedName>
</protein>
<gene>
    <name evidence="2" type="ORF">HNR65_002136</name>
</gene>
<evidence type="ECO:0000259" key="1">
    <source>
        <dbReference type="Pfam" id="PF10547"/>
    </source>
</evidence>
<feature type="domain" description="Antirepressor protein ant N-terminal" evidence="1">
    <location>
        <begin position="10"/>
        <end position="117"/>
    </location>
</feature>
<organism evidence="2 3">
    <name type="scientific">Desulfosalsimonas propionicica</name>
    <dbReference type="NCBI Taxonomy" id="332175"/>
    <lineage>
        <taxon>Bacteria</taxon>
        <taxon>Pseudomonadati</taxon>
        <taxon>Thermodesulfobacteriota</taxon>
        <taxon>Desulfobacteria</taxon>
        <taxon>Desulfobacterales</taxon>
        <taxon>Desulfosalsimonadaceae</taxon>
        <taxon>Desulfosalsimonas</taxon>
    </lineage>
</organism>
<name>A0A7W0C9T7_9BACT</name>
<proteinExistence type="predicted"/>
<comment type="caution">
    <text evidence="2">The sequence shown here is derived from an EMBL/GenBank/DDBJ whole genome shotgun (WGS) entry which is preliminary data.</text>
</comment>
<evidence type="ECO:0000313" key="2">
    <source>
        <dbReference type="EMBL" id="MBA2881805.1"/>
    </source>
</evidence>
<dbReference type="RefSeq" id="WP_181551458.1">
    <property type="nucleotide sequence ID" value="NZ_JACDUS010000005.1"/>
</dbReference>
<dbReference type="EMBL" id="JACDUS010000005">
    <property type="protein sequence ID" value="MBA2881805.1"/>
    <property type="molecule type" value="Genomic_DNA"/>
</dbReference>
<dbReference type="Pfam" id="PF10547">
    <property type="entry name" value="P22_AR_N"/>
    <property type="match status" value="1"/>
</dbReference>
<reference evidence="2 3" key="1">
    <citation type="submission" date="2020-07" db="EMBL/GenBank/DDBJ databases">
        <title>Genomic Encyclopedia of Type Strains, Phase IV (KMG-IV): sequencing the most valuable type-strain genomes for metagenomic binning, comparative biology and taxonomic classification.</title>
        <authorList>
            <person name="Goeker M."/>
        </authorList>
    </citation>
    <scope>NUCLEOTIDE SEQUENCE [LARGE SCALE GENOMIC DNA]</scope>
    <source>
        <strain evidence="2 3">DSM 17721</strain>
    </source>
</reference>
<evidence type="ECO:0000313" key="3">
    <source>
        <dbReference type="Proteomes" id="UP000525298"/>
    </source>
</evidence>
<dbReference type="AlphaFoldDB" id="A0A7W0C9T7"/>
<dbReference type="InterPro" id="IPR018875">
    <property type="entry name" value="Antirepressor_Ant_N"/>
</dbReference>
<keyword evidence="3" id="KW-1185">Reference proteome</keyword>
<dbReference type="Proteomes" id="UP000525298">
    <property type="component" value="Unassembled WGS sequence"/>
</dbReference>
<dbReference type="PRINTS" id="PR01994">
    <property type="entry name" value="ANTIREPRESSR"/>
</dbReference>
<accession>A0A7W0C9T7</accession>